<evidence type="ECO:0000313" key="7">
    <source>
        <dbReference type="Proteomes" id="UP000000561"/>
    </source>
</evidence>
<evidence type="ECO:0008006" key="8">
    <source>
        <dbReference type="Google" id="ProtNLM"/>
    </source>
</evidence>
<keyword evidence="7" id="KW-1185">Reference proteome</keyword>
<dbReference type="PROSITE" id="PS51257">
    <property type="entry name" value="PROKAR_LIPOPROTEIN"/>
    <property type="match status" value="1"/>
</dbReference>
<keyword evidence="2 5" id="KW-0812">Transmembrane</keyword>
<organism evidence="6 7">
    <name type="scientific">Mycosarcoma maydis</name>
    <name type="common">Corn smut fungus</name>
    <name type="synonym">Ustilago maydis</name>
    <dbReference type="NCBI Taxonomy" id="5270"/>
    <lineage>
        <taxon>Eukaryota</taxon>
        <taxon>Fungi</taxon>
        <taxon>Dikarya</taxon>
        <taxon>Basidiomycota</taxon>
        <taxon>Ustilaginomycotina</taxon>
        <taxon>Ustilaginomycetes</taxon>
        <taxon>Ustilaginales</taxon>
        <taxon>Ustilaginaceae</taxon>
        <taxon>Mycosarcoma</taxon>
    </lineage>
</organism>
<name>A0A0D1DUC7_MYCMD</name>
<protein>
    <recommendedName>
        <fullName evidence="8">FAR-17a/AIG1-like protein</fullName>
    </recommendedName>
</protein>
<evidence type="ECO:0000256" key="1">
    <source>
        <dbReference type="ARBA" id="ARBA00004127"/>
    </source>
</evidence>
<dbReference type="PANTHER" id="PTHR10989">
    <property type="entry name" value="ANDROGEN-INDUCED PROTEIN 1-RELATED"/>
    <property type="match status" value="1"/>
</dbReference>
<dbReference type="InParanoid" id="A0A0D1DUC7"/>
<comment type="subcellular location">
    <subcellularLocation>
        <location evidence="1">Endomembrane system</location>
        <topology evidence="1">Multi-pass membrane protein</topology>
    </subcellularLocation>
</comment>
<dbReference type="Pfam" id="PF04750">
    <property type="entry name" value="Far-17a_AIG1"/>
    <property type="match status" value="1"/>
</dbReference>
<dbReference type="AlphaFoldDB" id="A0A0D1DUC7"/>
<dbReference type="VEuPathDB" id="FungiDB:UMAG_11978"/>
<evidence type="ECO:0000256" key="3">
    <source>
        <dbReference type="ARBA" id="ARBA00022989"/>
    </source>
</evidence>
<dbReference type="eggNOG" id="KOG3989">
    <property type="taxonomic scope" value="Eukaryota"/>
</dbReference>
<evidence type="ECO:0000256" key="2">
    <source>
        <dbReference type="ARBA" id="ARBA00022692"/>
    </source>
</evidence>
<dbReference type="RefSeq" id="XP_011391204.1">
    <property type="nucleotide sequence ID" value="XM_011392902.1"/>
</dbReference>
<proteinExistence type="predicted"/>
<dbReference type="InterPro" id="IPR006838">
    <property type="entry name" value="ADTRP_AIG1"/>
</dbReference>
<dbReference type="GO" id="GO:0012505">
    <property type="term" value="C:endomembrane system"/>
    <property type="evidence" value="ECO:0000318"/>
    <property type="project" value="GO_Central"/>
</dbReference>
<feature type="transmembrane region" description="Helical" evidence="5">
    <location>
        <begin position="83"/>
        <end position="102"/>
    </location>
</feature>
<dbReference type="GeneID" id="23567776"/>
<evidence type="ECO:0000256" key="4">
    <source>
        <dbReference type="ARBA" id="ARBA00023136"/>
    </source>
</evidence>
<dbReference type="Proteomes" id="UP000000561">
    <property type="component" value="Chromosome 14"/>
</dbReference>
<dbReference type="FunCoup" id="A0A0D1DUC7">
    <property type="interactions" value="109"/>
</dbReference>
<reference evidence="6 7" key="1">
    <citation type="journal article" date="2006" name="Nature">
        <title>Insights from the genome of the biotrophic fungal plant pathogen Ustilago maydis.</title>
        <authorList>
            <person name="Kamper J."/>
            <person name="Kahmann R."/>
            <person name="Bolker M."/>
            <person name="Ma L.J."/>
            <person name="Brefort T."/>
            <person name="Saville B.J."/>
            <person name="Banuett F."/>
            <person name="Kronstad J.W."/>
            <person name="Gold S.E."/>
            <person name="Muller O."/>
            <person name="Perlin M.H."/>
            <person name="Wosten H.A."/>
            <person name="de Vries R."/>
            <person name="Ruiz-Herrera J."/>
            <person name="Reynaga-Pena C.G."/>
            <person name="Snetselaar K."/>
            <person name="McCann M."/>
            <person name="Perez-Martin J."/>
            <person name="Feldbrugge M."/>
            <person name="Basse C.W."/>
            <person name="Steinberg G."/>
            <person name="Ibeas J.I."/>
            <person name="Holloman W."/>
            <person name="Guzman P."/>
            <person name="Farman M."/>
            <person name="Stajich J.E."/>
            <person name="Sentandreu R."/>
            <person name="Gonzalez-Prieto J.M."/>
            <person name="Kennell J.C."/>
            <person name="Molina L."/>
            <person name="Schirawski J."/>
            <person name="Mendoza-Mendoza A."/>
            <person name="Greilinger D."/>
            <person name="Munch K."/>
            <person name="Rossel N."/>
            <person name="Scherer M."/>
            <person name="Vranes M."/>
            <person name="Ladendorf O."/>
            <person name="Vincon V."/>
            <person name="Fuchs U."/>
            <person name="Sandrock B."/>
            <person name="Meng S."/>
            <person name="Ho E.C."/>
            <person name="Cahill M.J."/>
            <person name="Boyce K.J."/>
            <person name="Klose J."/>
            <person name="Klosterman S.J."/>
            <person name="Deelstra H.J."/>
            <person name="Ortiz-Castellanos L."/>
            <person name="Li W."/>
            <person name="Sanchez-Alonso P."/>
            <person name="Schreier P.H."/>
            <person name="Hauser-Hahn I."/>
            <person name="Vaupel M."/>
            <person name="Koopmann E."/>
            <person name="Friedrich G."/>
            <person name="Voss H."/>
            <person name="Schluter T."/>
            <person name="Margolis J."/>
            <person name="Platt D."/>
            <person name="Swimmer C."/>
            <person name="Gnirke A."/>
            <person name="Chen F."/>
            <person name="Vysotskaia V."/>
            <person name="Mannhaupt G."/>
            <person name="Guldener U."/>
            <person name="Munsterkotter M."/>
            <person name="Haase D."/>
            <person name="Oesterheld M."/>
            <person name="Mewes H.W."/>
            <person name="Mauceli E.W."/>
            <person name="DeCaprio D."/>
            <person name="Wade C.M."/>
            <person name="Butler J."/>
            <person name="Young S."/>
            <person name="Jaffe D.B."/>
            <person name="Calvo S."/>
            <person name="Nusbaum C."/>
            <person name="Galagan J."/>
            <person name="Birren B.W."/>
        </authorList>
    </citation>
    <scope>NUCLEOTIDE SEQUENCE [LARGE SCALE GENOMIC DNA]</scope>
    <source>
        <strain evidence="7">DSM 14603 / FGSC 9021 / UM521</strain>
    </source>
</reference>
<evidence type="ECO:0000256" key="5">
    <source>
        <dbReference type="SAM" id="Phobius"/>
    </source>
</evidence>
<keyword evidence="4 5" id="KW-0472">Membrane</keyword>
<accession>A0A0D1DUC7</accession>
<dbReference type="EMBL" id="CM003153">
    <property type="protein sequence ID" value="KIS67381.1"/>
    <property type="molecule type" value="Genomic_DNA"/>
</dbReference>
<feature type="transmembrane region" description="Helical" evidence="5">
    <location>
        <begin position="163"/>
        <end position="182"/>
    </location>
</feature>
<feature type="transmembrane region" description="Helical" evidence="5">
    <location>
        <begin position="205"/>
        <end position="225"/>
    </location>
</feature>
<feature type="transmembrane region" description="Helical" evidence="5">
    <location>
        <begin position="48"/>
        <end position="71"/>
    </location>
</feature>
<dbReference type="GO" id="GO:0016020">
    <property type="term" value="C:membrane"/>
    <property type="evidence" value="ECO:0007669"/>
    <property type="project" value="InterPro"/>
</dbReference>
<dbReference type="KEGG" id="uma:UMAG_11978"/>
<keyword evidence="3 5" id="KW-1133">Transmembrane helix</keyword>
<dbReference type="OrthoDB" id="1898221at2759"/>
<gene>
    <name evidence="6" type="ORF">UMAG_11978</name>
</gene>
<sequence length="245" mass="26638">MAWSNKRTAALVWHLIALSSCIYGFKSLDVLSDLMGVDMTDEYGGFFQFLTMCGLTATTSTISLALILDLVHGPEALRWLKDLLMAVSLPTETIITALYWSLMTINKDLLMQTKKVTDPTNPDQVLREESVAVPFWIDASMHGFPSLFLLVDLLVFSRRFPDSIPVVVVTTAVTAAYGLWAGKCASMNGHYPYPLLDILSAPQRVALYVGAGALASLAGVAVIRLQARVKSSHGSAAKANVNKTK</sequence>
<evidence type="ECO:0000313" key="6">
    <source>
        <dbReference type="EMBL" id="KIS67381.1"/>
    </source>
</evidence>
<dbReference type="PANTHER" id="PTHR10989:SF16">
    <property type="entry name" value="AT02829P-RELATED"/>
    <property type="match status" value="1"/>
</dbReference>